<evidence type="ECO:0000256" key="3">
    <source>
        <dbReference type="ARBA" id="ARBA00005029"/>
    </source>
</evidence>
<comment type="similarity">
    <text evidence="4 20">Belongs to the class-II pyridoxal-phosphate-dependent aminotransferase family.</text>
</comment>
<dbReference type="PROSITE" id="PS00599">
    <property type="entry name" value="AA_TRANSFER_CLASS_2"/>
    <property type="match status" value="1"/>
</dbReference>
<dbReference type="EMBL" id="JAERUA010000007">
    <property type="protein sequence ID" value="KAI1897186.1"/>
    <property type="molecule type" value="Genomic_DNA"/>
</dbReference>
<evidence type="ECO:0000256" key="7">
    <source>
        <dbReference type="ARBA" id="ARBA00022792"/>
    </source>
</evidence>
<dbReference type="NCBIfam" id="TIGR01821">
    <property type="entry name" value="5aminolev_synth"/>
    <property type="match status" value="1"/>
</dbReference>
<dbReference type="InterPro" id="IPR010961">
    <property type="entry name" value="4pyrrol_synth_NH2levulA_synth"/>
</dbReference>
<dbReference type="AlphaFoldDB" id="A0A8T3DMC9"/>
<dbReference type="SUPFAM" id="SSF53383">
    <property type="entry name" value="PLP-dependent transferases"/>
    <property type="match status" value="1"/>
</dbReference>
<feature type="domain" description="Aminotransferase class I/classII large" evidence="22">
    <location>
        <begin position="13"/>
        <end position="338"/>
    </location>
</feature>
<comment type="function">
    <text evidence="18">Catalyzes the pyridoxal 5'-phosphate (PLP)-dependent condensation of succinyl-CoA and glycine to form aminolevulinic acid (ALA), with CoA and CO2 as by-products. Contributes significantly to heme formation during erythropoiesis.</text>
</comment>
<keyword evidence="21" id="KW-0732">Signal</keyword>
<keyword evidence="6" id="KW-0808">Transferase</keyword>
<comment type="caution">
    <text evidence="23">The sequence shown here is derived from an EMBL/GenBank/DDBJ whole genome shotgun (WGS) entry which is preliminary data.</text>
</comment>
<dbReference type="Gene3D" id="3.40.640.10">
    <property type="entry name" value="Type I PLP-dependent aspartate aminotransferase-like (Major domain)"/>
    <property type="match status" value="1"/>
</dbReference>
<evidence type="ECO:0000256" key="11">
    <source>
        <dbReference type="ARBA" id="ARBA00023133"/>
    </source>
</evidence>
<reference evidence="23" key="1">
    <citation type="submission" date="2021-01" db="EMBL/GenBank/DDBJ databases">
        <authorList>
            <person name="Zahm M."/>
            <person name="Roques C."/>
            <person name="Cabau C."/>
            <person name="Klopp C."/>
            <person name="Donnadieu C."/>
            <person name="Jouanno E."/>
            <person name="Lampietro C."/>
            <person name="Louis A."/>
            <person name="Herpin A."/>
            <person name="Echchiki A."/>
            <person name="Berthelot C."/>
            <person name="Parey E."/>
            <person name="Roest-Crollius H."/>
            <person name="Braasch I."/>
            <person name="Postlethwait J."/>
            <person name="Bobe J."/>
            <person name="Montfort J."/>
            <person name="Bouchez O."/>
            <person name="Begum T."/>
            <person name="Mejri S."/>
            <person name="Adams A."/>
            <person name="Chen W.-J."/>
            <person name="Guiguen Y."/>
        </authorList>
    </citation>
    <scope>NUCLEOTIDE SEQUENCE</scope>
    <source>
        <tissue evidence="23">Blood</tissue>
    </source>
</reference>
<dbReference type="InterPro" id="IPR015421">
    <property type="entry name" value="PyrdxlP-dep_Trfase_major"/>
</dbReference>
<evidence type="ECO:0000256" key="16">
    <source>
        <dbReference type="ARBA" id="ARBA00042220"/>
    </source>
</evidence>
<proteinExistence type="inferred from homology"/>
<dbReference type="FunFam" id="3.40.640.10:FF:000006">
    <property type="entry name" value="5-aminolevulinate synthase, mitochondrial"/>
    <property type="match status" value="1"/>
</dbReference>
<evidence type="ECO:0000313" key="24">
    <source>
        <dbReference type="Proteomes" id="UP000829720"/>
    </source>
</evidence>
<evidence type="ECO:0000313" key="23">
    <source>
        <dbReference type="EMBL" id="KAI1897186.1"/>
    </source>
</evidence>
<evidence type="ECO:0000256" key="4">
    <source>
        <dbReference type="ARBA" id="ARBA00008392"/>
    </source>
</evidence>
<protein>
    <recommendedName>
        <fullName evidence="14">5-aminolevulinate synthase, erythroid-specific, mitochondrial</fullName>
        <ecNumber evidence="5">2.3.1.37</ecNumber>
    </recommendedName>
    <alternativeName>
        <fullName evidence="17">5-aminolevulinic acid synthase 2</fullName>
    </alternativeName>
    <alternativeName>
        <fullName evidence="16">Delta-ALA synthase 2</fullName>
    </alternativeName>
    <alternativeName>
        <fullName evidence="15">Delta-aminolevulinate synthase 2</fullName>
    </alternativeName>
</protein>
<evidence type="ECO:0000256" key="18">
    <source>
        <dbReference type="ARBA" id="ARBA00045913"/>
    </source>
</evidence>
<comment type="cofactor">
    <cofactor evidence="1 20">
        <name>pyridoxal 5'-phosphate</name>
        <dbReference type="ChEBI" id="CHEBI:597326"/>
    </cofactor>
</comment>
<evidence type="ECO:0000256" key="17">
    <source>
        <dbReference type="ARBA" id="ARBA00042304"/>
    </source>
</evidence>
<evidence type="ECO:0000256" key="21">
    <source>
        <dbReference type="SAM" id="SignalP"/>
    </source>
</evidence>
<evidence type="ECO:0000256" key="20">
    <source>
        <dbReference type="RuleBase" id="RU003693"/>
    </source>
</evidence>
<dbReference type="GO" id="GO:0003870">
    <property type="term" value="F:5-aminolevulinate synthase activity"/>
    <property type="evidence" value="ECO:0007669"/>
    <property type="project" value="UniProtKB-EC"/>
</dbReference>
<accession>A0A8T3DMC9</accession>
<evidence type="ECO:0000256" key="1">
    <source>
        <dbReference type="ARBA" id="ARBA00001933"/>
    </source>
</evidence>
<gene>
    <name evidence="23" type="ORF">AGOR_G00080620</name>
</gene>
<evidence type="ECO:0000256" key="5">
    <source>
        <dbReference type="ARBA" id="ARBA00013257"/>
    </source>
</evidence>
<sequence>MSGLLSGLLGLPCVQGALDKYGAGAGGTRNISGTSNFHVALEKELAELHQKDGALVFSSCFVANDSTLFTLAKMLPGCEIYSDAGNHASMIQGIRNSGAVRRIFRHNDAKHLEDLLSSADPKTPKIVAFETVHSMDGAICPLEELCDVAHRYGPLTFVDEVHAVGLYGAHGAGVGERDGVMHKIDIVSGTLGKAFGCVGGYIASSAALVDTVRSYAAGFIFTTSLPPMILAGALASVQTLRGAEGQALRRAHQRNVKHMRQLLMDAGLPVINCPSHIIPIQVGNAEKNSKVCDLLLERDNIYVQAINYPTVPRGGELLRLAPSPHHHPAMMDYFVGKLVEAWVEVGLPLREPAAAACTFCDRPLHFDLMSEWEKSYFGNMEPRYITVSA</sequence>
<comment type="catalytic activity">
    <reaction evidence="19">
        <text>succinyl-CoA + glycine + H(+) = 5-aminolevulinate + CO2 + CoA</text>
        <dbReference type="Rhea" id="RHEA:12921"/>
        <dbReference type="ChEBI" id="CHEBI:15378"/>
        <dbReference type="ChEBI" id="CHEBI:16526"/>
        <dbReference type="ChEBI" id="CHEBI:57287"/>
        <dbReference type="ChEBI" id="CHEBI:57292"/>
        <dbReference type="ChEBI" id="CHEBI:57305"/>
        <dbReference type="ChEBI" id="CHEBI:356416"/>
        <dbReference type="EC" id="2.3.1.37"/>
    </reaction>
    <physiologicalReaction direction="left-to-right" evidence="19">
        <dbReference type="Rhea" id="RHEA:12922"/>
    </physiologicalReaction>
</comment>
<keyword evidence="13" id="KW-0012">Acyltransferase</keyword>
<dbReference type="GO" id="GO:0048821">
    <property type="term" value="P:erythrocyte development"/>
    <property type="evidence" value="ECO:0007669"/>
    <property type="project" value="TreeGrafter"/>
</dbReference>
<name>A0A8T3DMC9_9TELE</name>
<dbReference type="InterPro" id="IPR015422">
    <property type="entry name" value="PyrdxlP-dep_Trfase_small"/>
</dbReference>
<evidence type="ECO:0000256" key="12">
    <source>
        <dbReference type="ARBA" id="ARBA00023136"/>
    </source>
</evidence>
<keyword evidence="11" id="KW-0350">Heme biosynthesis</keyword>
<dbReference type="Pfam" id="PF00155">
    <property type="entry name" value="Aminotran_1_2"/>
    <property type="match status" value="1"/>
</dbReference>
<keyword evidence="9" id="KW-0809">Transit peptide</keyword>
<evidence type="ECO:0000256" key="15">
    <source>
        <dbReference type="ARBA" id="ARBA00042080"/>
    </source>
</evidence>
<dbReference type="GO" id="GO:0006783">
    <property type="term" value="P:heme biosynthetic process"/>
    <property type="evidence" value="ECO:0007669"/>
    <property type="project" value="UniProtKB-KW"/>
</dbReference>
<dbReference type="Gene3D" id="3.90.1150.10">
    <property type="entry name" value="Aspartate Aminotransferase, domain 1"/>
    <property type="match status" value="1"/>
</dbReference>
<dbReference type="GO" id="GO:0005743">
    <property type="term" value="C:mitochondrial inner membrane"/>
    <property type="evidence" value="ECO:0007669"/>
    <property type="project" value="UniProtKB-SubCell"/>
</dbReference>
<keyword evidence="10" id="KW-0496">Mitochondrion</keyword>
<feature type="signal peptide" evidence="21">
    <location>
        <begin position="1"/>
        <end position="16"/>
    </location>
</feature>
<dbReference type="InterPro" id="IPR050087">
    <property type="entry name" value="AON_synthase_class-II"/>
</dbReference>
<evidence type="ECO:0000256" key="2">
    <source>
        <dbReference type="ARBA" id="ARBA00004637"/>
    </source>
</evidence>
<dbReference type="InterPro" id="IPR001917">
    <property type="entry name" value="Aminotrans_II_pyridoxalP_BS"/>
</dbReference>
<dbReference type="CDD" id="cd06454">
    <property type="entry name" value="KBL_like"/>
    <property type="match status" value="1"/>
</dbReference>
<evidence type="ECO:0000256" key="8">
    <source>
        <dbReference type="ARBA" id="ARBA00022898"/>
    </source>
</evidence>
<dbReference type="Proteomes" id="UP000829720">
    <property type="component" value="Unassembled WGS sequence"/>
</dbReference>
<feature type="chain" id="PRO_5035827840" description="5-aminolevulinate synthase, erythroid-specific, mitochondrial" evidence="21">
    <location>
        <begin position="17"/>
        <end position="389"/>
    </location>
</feature>
<dbReference type="GO" id="GO:0042541">
    <property type="term" value="P:hemoglobin biosynthetic process"/>
    <property type="evidence" value="ECO:0007669"/>
    <property type="project" value="TreeGrafter"/>
</dbReference>
<evidence type="ECO:0000256" key="9">
    <source>
        <dbReference type="ARBA" id="ARBA00022946"/>
    </source>
</evidence>
<evidence type="ECO:0000256" key="13">
    <source>
        <dbReference type="ARBA" id="ARBA00023315"/>
    </source>
</evidence>
<evidence type="ECO:0000256" key="10">
    <source>
        <dbReference type="ARBA" id="ARBA00023128"/>
    </source>
</evidence>
<evidence type="ECO:0000256" key="14">
    <source>
        <dbReference type="ARBA" id="ARBA00039348"/>
    </source>
</evidence>
<dbReference type="InterPro" id="IPR015424">
    <property type="entry name" value="PyrdxlP-dep_Trfase"/>
</dbReference>
<organism evidence="23 24">
    <name type="scientific">Albula goreensis</name>
    <dbReference type="NCBI Taxonomy" id="1534307"/>
    <lineage>
        <taxon>Eukaryota</taxon>
        <taxon>Metazoa</taxon>
        <taxon>Chordata</taxon>
        <taxon>Craniata</taxon>
        <taxon>Vertebrata</taxon>
        <taxon>Euteleostomi</taxon>
        <taxon>Actinopterygii</taxon>
        <taxon>Neopterygii</taxon>
        <taxon>Teleostei</taxon>
        <taxon>Albuliformes</taxon>
        <taxon>Albulidae</taxon>
        <taxon>Albula</taxon>
    </lineage>
</organism>
<dbReference type="PANTHER" id="PTHR13693:SF58">
    <property type="entry name" value="5-AMINOLEVULINATE SYNTHASE, ERYTHROID-SPECIFIC, MITOCHONDRIAL"/>
    <property type="match status" value="1"/>
</dbReference>
<dbReference type="FunFam" id="3.90.1150.10:FF:000029">
    <property type="entry name" value="5-aminolevulinate synthase"/>
    <property type="match status" value="1"/>
</dbReference>
<dbReference type="InterPro" id="IPR004839">
    <property type="entry name" value="Aminotransferase_I/II_large"/>
</dbReference>
<comment type="subcellular location">
    <subcellularLocation>
        <location evidence="2">Mitochondrion inner membrane</location>
        <topology evidence="2">Peripheral membrane protein</topology>
    </subcellularLocation>
</comment>
<evidence type="ECO:0000256" key="6">
    <source>
        <dbReference type="ARBA" id="ARBA00022679"/>
    </source>
</evidence>
<keyword evidence="7" id="KW-0999">Mitochondrion inner membrane</keyword>
<dbReference type="GO" id="GO:0030170">
    <property type="term" value="F:pyridoxal phosphate binding"/>
    <property type="evidence" value="ECO:0007669"/>
    <property type="project" value="InterPro"/>
</dbReference>
<comment type="pathway">
    <text evidence="3">Porphyrin-containing compound metabolism; protoporphyrin-IX biosynthesis; 5-aminolevulinate from glycine: step 1/1.</text>
</comment>
<dbReference type="OrthoDB" id="10263824at2759"/>
<keyword evidence="12" id="KW-0472">Membrane</keyword>
<dbReference type="PANTHER" id="PTHR13693">
    <property type="entry name" value="CLASS II AMINOTRANSFERASE/8-AMINO-7-OXONONANOATE SYNTHASE"/>
    <property type="match status" value="1"/>
</dbReference>
<evidence type="ECO:0000259" key="22">
    <source>
        <dbReference type="Pfam" id="PF00155"/>
    </source>
</evidence>
<keyword evidence="8 20" id="KW-0663">Pyridoxal phosphate</keyword>
<dbReference type="EC" id="2.3.1.37" evidence="5"/>
<evidence type="ECO:0000256" key="19">
    <source>
        <dbReference type="ARBA" id="ARBA00049013"/>
    </source>
</evidence>
<keyword evidence="24" id="KW-1185">Reference proteome</keyword>